<reference evidence="1" key="1">
    <citation type="journal article" date="2015" name="Nature">
        <title>Complex archaea that bridge the gap between prokaryotes and eukaryotes.</title>
        <authorList>
            <person name="Spang A."/>
            <person name="Saw J.H."/>
            <person name="Jorgensen S.L."/>
            <person name="Zaremba-Niedzwiedzka K."/>
            <person name="Martijn J."/>
            <person name="Lind A.E."/>
            <person name="van Eijk R."/>
            <person name="Schleper C."/>
            <person name="Guy L."/>
            <person name="Ettema T.J."/>
        </authorList>
    </citation>
    <scope>NUCLEOTIDE SEQUENCE</scope>
</reference>
<dbReference type="EMBL" id="LAZR01011938">
    <property type="protein sequence ID" value="KKM52247.1"/>
    <property type="molecule type" value="Genomic_DNA"/>
</dbReference>
<evidence type="ECO:0000313" key="1">
    <source>
        <dbReference type="EMBL" id="KKM52247.1"/>
    </source>
</evidence>
<accession>A0A0F9IP64</accession>
<proteinExistence type="predicted"/>
<evidence type="ECO:0008006" key="2">
    <source>
        <dbReference type="Google" id="ProtNLM"/>
    </source>
</evidence>
<dbReference type="AlphaFoldDB" id="A0A0F9IP64"/>
<dbReference type="Pfam" id="PF03692">
    <property type="entry name" value="CxxCxxCC"/>
    <property type="match status" value="1"/>
</dbReference>
<name>A0A0F9IP64_9ZZZZ</name>
<dbReference type="InterPro" id="IPR005358">
    <property type="entry name" value="Puta_zinc/iron-chelating_dom"/>
</dbReference>
<protein>
    <recommendedName>
        <fullName evidence="2">YkgJ family cysteine cluster protein</fullName>
    </recommendedName>
</protein>
<organism evidence="1">
    <name type="scientific">marine sediment metagenome</name>
    <dbReference type="NCBI Taxonomy" id="412755"/>
    <lineage>
        <taxon>unclassified sequences</taxon>
        <taxon>metagenomes</taxon>
        <taxon>ecological metagenomes</taxon>
    </lineage>
</organism>
<sequence>MVNEKQLKFVCTRSGCCCTAKNTIVNVTYQDILRIINGLGLNINEILEVIGFYIFDQTNSIGNQKRMVIFPIETEKGLAYIGLIKNSEGTCFFYDKVNKKCSIYDLRPGFCRTFPFSFRYENR</sequence>
<dbReference type="PANTHER" id="PTHR35866:SF1">
    <property type="entry name" value="YKGJ FAMILY CYSTEINE CLUSTER PROTEIN"/>
    <property type="match status" value="1"/>
</dbReference>
<gene>
    <name evidence="1" type="ORF">LCGC14_1555040</name>
</gene>
<comment type="caution">
    <text evidence="1">The sequence shown here is derived from an EMBL/GenBank/DDBJ whole genome shotgun (WGS) entry which is preliminary data.</text>
</comment>
<feature type="non-terminal residue" evidence="1">
    <location>
        <position position="123"/>
    </location>
</feature>
<dbReference type="PANTHER" id="PTHR35866">
    <property type="entry name" value="PUTATIVE-RELATED"/>
    <property type="match status" value="1"/>
</dbReference>